<name>A0ABW4CLR0_9LACO</name>
<organism evidence="1 2">
    <name type="scientific">Lacticaseibacillus mingshuiensis</name>
    <dbReference type="NCBI Taxonomy" id="2799574"/>
    <lineage>
        <taxon>Bacteria</taxon>
        <taxon>Bacillati</taxon>
        <taxon>Bacillota</taxon>
        <taxon>Bacilli</taxon>
        <taxon>Lactobacillales</taxon>
        <taxon>Lactobacillaceae</taxon>
        <taxon>Lacticaseibacillus</taxon>
    </lineage>
</organism>
<sequence>MENKPDIVHVRLDQSGTRPLETTKALQFKLSNEKTVIVYNHINGYILEALLKAVF</sequence>
<comment type="caution">
    <text evidence="1">The sequence shown here is derived from an EMBL/GenBank/DDBJ whole genome shotgun (WGS) entry which is preliminary data.</text>
</comment>
<keyword evidence="2" id="KW-1185">Reference proteome</keyword>
<dbReference type="EMBL" id="JBHTOC010000034">
    <property type="protein sequence ID" value="MFD1431064.1"/>
    <property type="molecule type" value="Genomic_DNA"/>
</dbReference>
<dbReference type="Proteomes" id="UP001597196">
    <property type="component" value="Unassembled WGS sequence"/>
</dbReference>
<accession>A0ABW4CLR0</accession>
<proteinExistence type="predicted"/>
<dbReference type="RefSeq" id="WP_203628641.1">
    <property type="nucleotide sequence ID" value="NZ_BOLQ01000047.1"/>
</dbReference>
<protein>
    <submittedName>
        <fullName evidence="1">Uncharacterized protein</fullName>
    </submittedName>
</protein>
<evidence type="ECO:0000313" key="2">
    <source>
        <dbReference type="Proteomes" id="UP001597196"/>
    </source>
</evidence>
<reference evidence="2" key="1">
    <citation type="journal article" date="2019" name="Int. J. Syst. Evol. Microbiol.">
        <title>The Global Catalogue of Microorganisms (GCM) 10K type strain sequencing project: providing services to taxonomists for standard genome sequencing and annotation.</title>
        <authorList>
            <consortium name="The Broad Institute Genomics Platform"/>
            <consortium name="The Broad Institute Genome Sequencing Center for Infectious Disease"/>
            <person name="Wu L."/>
            <person name="Ma J."/>
        </authorList>
    </citation>
    <scope>NUCLEOTIDE SEQUENCE [LARGE SCALE GENOMIC DNA]</scope>
    <source>
        <strain evidence="2">CCM 8980</strain>
    </source>
</reference>
<evidence type="ECO:0000313" key="1">
    <source>
        <dbReference type="EMBL" id="MFD1431064.1"/>
    </source>
</evidence>
<gene>
    <name evidence="1" type="ORF">ACFQ4P_12705</name>
</gene>